<protein>
    <recommendedName>
        <fullName evidence="4">DUF4381 domain-containing protein</fullName>
    </recommendedName>
</protein>
<proteinExistence type="predicted"/>
<dbReference type="InterPro" id="IPR025489">
    <property type="entry name" value="DUF4381"/>
</dbReference>
<dbReference type="PATRIC" id="fig|171383.3.peg.4508"/>
<dbReference type="Proteomes" id="UP000037530">
    <property type="component" value="Unassembled WGS sequence"/>
</dbReference>
<dbReference type="OrthoDB" id="283083at2"/>
<dbReference type="AlphaFoldDB" id="A0A0M0HPN6"/>
<keyword evidence="1" id="KW-1133">Transmembrane helix</keyword>
<evidence type="ECO:0000256" key="1">
    <source>
        <dbReference type="SAM" id="Phobius"/>
    </source>
</evidence>
<evidence type="ECO:0000313" key="3">
    <source>
        <dbReference type="Proteomes" id="UP000037530"/>
    </source>
</evidence>
<feature type="transmembrane region" description="Helical" evidence="1">
    <location>
        <begin position="28"/>
        <end position="48"/>
    </location>
</feature>
<gene>
    <name evidence="2" type="ORF">AKJ31_22130</name>
</gene>
<comment type="caution">
    <text evidence="2">The sequence shown here is derived from an EMBL/GenBank/DDBJ whole genome shotgun (WGS) entry which is preliminary data.</text>
</comment>
<keyword evidence="1" id="KW-0812">Transmembrane</keyword>
<dbReference type="EMBL" id="LHPI01000055">
    <property type="protein sequence ID" value="KOO03847.1"/>
    <property type="molecule type" value="Genomic_DNA"/>
</dbReference>
<keyword evidence="3" id="KW-1185">Reference proteome</keyword>
<keyword evidence="1" id="KW-0472">Membrane</keyword>
<dbReference type="Pfam" id="PF14316">
    <property type="entry name" value="DUF4381"/>
    <property type="match status" value="1"/>
</dbReference>
<evidence type="ECO:0008006" key="4">
    <source>
        <dbReference type="Google" id="ProtNLM"/>
    </source>
</evidence>
<name>A0A0M0HPN6_9VIBR</name>
<evidence type="ECO:0000313" key="2">
    <source>
        <dbReference type="EMBL" id="KOO03847.1"/>
    </source>
</evidence>
<dbReference type="STRING" id="171383.AKJ31_22130"/>
<sequence length="154" mass="18038">MSNETQTSTLPLQPMHLPDAPSWFPLAWGWWALIAGTFLFVLIVVLTWRWNKKRLAPKKAALRLLERTLKPSEAMELLRQAALCYYPRTDIAQLTGNKWYEFLDAQIDSSHFVSNQSTWQQVLYSKQTSENDQELIQHCIEWVEHALPAKKRRN</sequence>
<reference evidence="3" key="1">
    <citation type="submission" date="2015-08" db="EMBL/GenBank/DDBJ databases">
        <title>Vibrio galatheae sp. nov., a novel member of the Vibrionaceae family isolated from the Solomon Islands.</title>
        <authorList>
            <person name="Giubergia S."/>
            <person name="Machado H."/>
            <person name="Mateiu R.V."/>
            <person name="Gram L."/>
        </authorList>
    </citation>
    <scope>NUCLEOTIDE SEQUENCE [LARGE SCALE GENOMIC DNA]</scope>
    <source>
        <strain evidence="3">DSM 19134</strain>
    </source>
</reference>
<dbReference type="RefSeq" id="WP_053411158.1">
    <property type="nucleotide sequence ID" value="NZ_DAIPHI010000013.1"/>
</dbReference>
<accession>A0A0M0HPN6</accession>
<organism evidence="2 3">
    <name type="scientific">Vibrio hepatarius</name>
    <dbReference type="NCBI Taxonomy" id="171383"/>
    <lineage>
        <taxon>Bacteria</taxon>
        <taxon>Pseudomonadati</taxon>
        <taxon>Pseudomonadota</taxon>
        <taxon>Gammaproteobacteria</taxon>
        <taxon>Vibrionales</taxon>
        <taxon>Vibrionaceae</taxon>
        <taxon>Vibrio</taxon>
        <taxon>Vibrio oreintalis group</taxon>
    </lineage>
</organism>